<dbReference type="RefSeq" id="WP_186555033.1">
    <property type="nucleotide sequence ID" value="NZ_JABWRE020000001.1"/>
</dbReference>
<accession>A0A923JVY3</accession>
<gene>
    <name evidence="7" type="ORF">HU737_013465</name>
    <name evidence="6" type="ORF">HU737_12340</name>
</gene>
<reference evidence="6" key="2">
    <citation type="submission" date="2020-07" db="EMBL/GenBank/DDBJ databases">
        <authorList>
            <person name="Lood C."/>
            <person name="Girard L."/>
        </authorList>
    </citation>
    <scope>NUCLEOTIDE SEQUENCE</scope>
    <source>
        <strain evidence="6">SWRI10</strain>
    </source>
</reference>
<name>A0A923JVY3_9PSED</name>
<evidence type="ECO:0000313" key="7">
    <source>
        <dbReference type="EMBL" id="MBV4536990.1"/>
    </source>
</evidence>
<dbReference type="InterPro" id="IPR005119">
    <property type="entry name" value="LysR_subst-bd"/>
</dbReference>
<dbReference type="InterPro" id="IPR036388">
    <property type="entry name" value="WH-like_DNA-bd_sf"/>
</dbReference>
<evidence type="ECO:0000259" key="5">
    <source>
        <dbReference type="PROSITE" id="PS50931"/>
    </source>
</evidence>
<comment type="similarity">
    <text evidence="1">Belongs to the LysR transcriptional regulatory family.</text>
</comment>
<organism evidence="6">
    <name type="scientific">Pseudomonas urmiensis</name>
    <dbReference type="NCBI Taxonomy" id="2745493"/>
    <lineage>
        <taxon>Bacteria</taxon>
        <taxon>Pseudomonadati</taxon>
        <taxon>Pseudomonadota</taxon>
        <taxon>Gammaproteobacteria</taxon>
        <taxon>Pseudomonadales</taxon>
        <taxon>Pseudomonadaceae</taxon>
        <taxon>Pseudomonas</taxon>
    </lineage>
</organism>
<keyword evidence="4" id="KW-0804">Transcription</keyword>
<dbReference type="SUPFAM" id="SSF46785">
    <property type="entry name" value="Winged helix' DNA-binding domain"/>
    <property type="match status" value="1"/>
</dbReference>
<dbReference type="EMBL" id="JABWRE020000001">
    <property type="protein sequence ID" value="MBV4536990.1"/>
    <property type="molecule type" value="Genomic_DNA"/>
</dbReference>
<dbReference type="PROSITE" id="PS50931">
    <property type="entry name" value="HTH_LYSR"/>
    <property type="match status" value="1"/>
</dbReference>
<dbReference type="PANTHER" id="PTHR30126:SF91">
    <property type="entry name" value="LYSR FAMILY TRANSCRIPTIONAL REGULATOR"/>
    <property type="match status" value="1"/>
</dbReference>
<sequence>MNFSSDTIQVFLAVLDRGSFSAAARALKRVPSAVSMAIGNLEAELGYALFERGSREARPTAQAKALEPHARLIAEQLGLLQVHSLELSQGLESSLAIAVVPDIDHRPLLRAIASLAERYPLLDIELLSAPQEEALQLLDSGRVSLCLAFAGLQVDPRRSFQHIASESLVATLSPHHPALLSGRIRYLEDLVNVRQILVCSSELPLADPRSLIGASHWRSNSLDLALQMVEAGLGWGDFPLSRVAPLIAAGRLVRLDFHNTQNALELPVHAFWGKQQPLRQGARTLVERLAQPSVEIA</sequence>
<keyword evidence="3" id="KW-0238">DNA-binding</keyword>
<dbReference type="PANTHER" id="PTHR30126">
    <property type="entry name" value="HTH-TYPE TRANSCRIPTIONAL REGULATOR"/>
    <property type="match status" value="1"/>
</dbReference>
<dbReference type="Gene3D" id="3.40.190.290">
    <property type="match status" value="1"/>
</dbReference>
<feature type="domain" description="HTH lysR-type" evidence="5">
    <location>
        <begin position="1"/>
        <end position="60"/>
    </location>
</feature>
<proteinExistence type="inferred from homology"/>
<dbReference type="Proteomes" id="UP000599879">
    <property type="component" value="Unassembled WGS sequence"/>
</dbReference>
<dbReference type="Gene3D" id="1.10.10.10">
    <property type="entry name" value="Winged helix-like DNA-binding domain superfamily/Winged helix DNA-binding domain"/>
    <property type="match status" value="1"/>
</dbReference>
<dbReference type="EMBL" id="JABWRE010000007">
    <property type="protein sequence ID" value="MBC3441474.1"/>
    <property type="molecule type" value="Genomic_DNA"/>
</dbReference>
<reference evidence="6" key="1">
    <citation type="journal article" date="2020" name="Microorganisms">
        <title>Reliable Identification of Environmental Pseudomonas Isolates Using the rpoD Gene.</title>
        <authorList>
            <consortium name="The Broad Institute Genome Sequencing Platform"/>
            <person name="Girard L."/>
            <person name="Lood C."/>
            <person name="Rokni-Zadeh H."/>
            <person name="van Noort V."/>
            <person name="Lavigne R."/>
            <person name="De Mot R."/>
        </authorList>
    </citation>
    <scope>NUCLEOTIDE SEQUENCE</scope>
    <source>
        <strain evidence="6">SWRI10</strain>
    </source>
</reference>
<dbReference type="GO" id="GO:0000976">
    <property type="term" value="F:transcription cis-regulatory region binding"/>
    <property type="evidence" value="ECO:0007669"/>
    <property type="project" value="TreeGrafter"/>
</dbReference>
<protein>
    <submittedName>
        <fullName evidence="6">LysR family transcriptional regulator</fullName>
    </submittedName>
</protein>
<evidence type="ECO:0000256" key="2">
    <source>
        <dbReference type="ARBA" id="ARBA00023015"/>
    </source>
</evidence>
<dbReference type="InterPro" id="IPR036390">
    <property type="entry name" value="WH_DNA-bd_sf"/>
</dbReference>
<dbReference type="Pfam" id="PF00126">
    <property type="entry name" value="HTH_1"/>
    <property type="match status" value="1"/>
</dbReference>
<reference evidence="7" key="3">
    <citation type="submission" date="2021-06" db="EMBL/GenBank/DDBJ databases">
        <title>Updating the genus Pseudomonas: Description of 43 new species and partition of the Pseudomonas putida group.</title>
        <authorList>
            <person name="Girard L."/>
            <person name="Lood C."/>
            <person name="Vandamme P."/>
            <person name="Rokni-Zadeh H."/>
            <person name="Van Noort V."/>
            <person name="Hofte M."/>
            <person name="Lavigne R."/>
            <person name="De Mot R."/>
        </authorList>
    </citation>
    <scope>NUCLEOTIDE SEQUENCE</scope>
    <source>
        <strain evidence="7">SWRI10</strain>
    </source>
</reference>
<dbReference type="Pfam" id="PF03466">
    <property type="entry name" value="LysR_substrate"/>
    <property type="match status" value="1"/>
</dbReference>
<evidence type="ECO:0000256" key="3">
    <source>
        <dbReference type="ARBA" id="ARBA00023125"/>
    </source>
</evidence>
<evidence type="ECO:0000313" key="6">
    <source>
        <dbReference type="EMBL" id="MBC3441474.1"/>
    </source>
</evidence>
<comment type="caution">
    <text evidence="6">The sequence shown here is derived from an EMBL/GenBank/DDBJ whole genome shotgun (WGS) entry which is preliminary data.</text>
</comment>
<keyword evidence="2" id="KW-0805">Transcription regulation</keyword>
<dbReference type="CDD" id="cd05466">
    <property type="entry name" value="PBP2_LTTR_substrate"/>
    <property type="match status" value="1"/>
</dbReference>
<evidence type="ECO:0000256" key="4">
    <source>
        <dbReference type="ARBA" id="ARBA00023163"/>
    </source>
</evidence>
<dbReference type="InterPro" id="IPR000847">
    <property type="entry name" value="LysR_HTH_N"/>
</dbReference>
<dbReference type="SUPFAM" id="SSF53850">
    <property type="entry name" value="Periplasmic binding protein-like II"/>
    <property type="match status" value="1"/>
</dbReference>
<evidence type="ECO:0000256" key="1">
    <source>
        <dbReference type="ARBA" id="ARBA00009437"/>
    </source>
</evidence>
<dbReference type="GO" id="GO:0003700">
    <property type="term" value="F:DNA-binding transcription factor activity"/>
    <property type="evidence" value="ECO:0007669"/>
    <property type="project" value="InterPro"/>
</dbReference>
<dbReference type="AlphaFoldDB" id="A0A923JVY3"/>